<dbReference type="EMBL" id="RWGY01000897">
    <property type="protein sequence ID" value="TVT98120.1"/>
    <property type="molecule type" value="Genomic_DNA"/>
</dbReference>
<feature type="region of interest" description="Disordered" evidence="1">
    <location>
        <begin position="27"/>
        <end position="74"/>
    </location>
</feature>
<dbReference type="Proteomes" id="UP000324897">
    <property type="component" value="Unassembled WGS sequence"/>
</dbReference>
<organism evidence="2 3">
    <name type="scientific">Eragrostis curvula</name>
    <name type="common">weeping love grass</name>
    <dbReference type="NCBI Taxonomy" id="38414"/>
    <lineage>
        <taxon>Eukaryota</taxon>
        <taxon>Viridiplantae</taxon>
        <taxon>Streptophyta</taxon>
        <taxon>Embryophyta</taxon>
        <taxon>Tracheophyta</taxon>
        <taxon>Spermatophyta</taxon>
        <taxon>Magnoliopsida</taxon>
        <taxon>Liliopsida</taxon>
        <taxon>Poales</taxon>
        <taxon>Poaceae</taxon>
        <taxon>PACMAD clade</taxon>
        <taxon>Chloridoideae</taxon>
        <taxon>Eragrostideae</taxon>
        <taxon>Eragrostidinae</taxon>
        <taxon>Eragrostis</taxon>
    </lineage>
</organism>
<accession>A0A5J9SFQ6</accession>
<protein>
    <submittedName>
        <fullName evidence="2">Uncharacterized protein</fullName>
    </submittedName>
</protein>
<reference evidence="2 3" key="1">
    <citation type="journal article" date="2019" name="Sci. Rep.">
        <title>A high-quality genome of Eragrostis curvula grass provides insights into Poaceae evolution and supports new strategies to enhance forage quality.</title>
        <authorList>
            <person name="Carballo J."/>
            <person name="Santos B.A.C.M."/>
            <person name="Zappacosta D."/>
            <person name="Garbus I."/>
            <person name="Selva J.P."/>
            <person name="Gallo C.A."/>
            <person name="Diaz A."/>
            <person name="Albertini E."/>
            <person name="Caccamo M."/>
            <person name="Echenique V."/>
        </authorList>
    </citation>
    <scope>NUCLEOTIDE SEQUENCE [LARGE SCALE GENOMIC DNA]</scope>
    <source>
        <strain evidence="3">cv. Victoria</strain>
        <tissue evidence="2">Leaf</tissue>
    </source>
</reference>
<dbReference type="AlphaFoldDB" id="A0A5J9SFQ6"/>
<feature type="non-terminal residue" evidence="2">
    <location>
        <position position="1"/>
    </location>
</feature>
<proteinExistence type="predicted"/>
<gene>
    <name evidence="2" type="ORF">EJB05_56597</name>
</gene>
<evidence type="ECO:0000256" key="1">
    <source>
        <dbReference type="SAM" id="MobiDB-lite"/>
    </source>
</evidence>
<comment type="caution">
    <text evidence="2">The sequence shown here is derived from an EMBL/GenBank/DDBJ whole genome shotgun (WGS) entry which is preliminary data.</text>
</comment>
<evidence type="ECO:0000313" key="3">
    <source>
        <dbReference type="Proteomes" id="UP000324897"/>
    </source>
</evidence>
<name>A0A5J9SFQ6_9POAL</name>
<sequence length="167" mass="18407">LNRANRVVFSKLGEPELRRLAVKSFRSVTETTPEPLDFQLPEEQTQEVQEEQPPQDTDPADPVSYAPEPSKPRDMHTVLLDKYLNLKIKLENKDQVAPLSPTLWVEVGSGMASFPLVGPPTGRLRSDLLPSPHLHGFGCGFFLYPLYRLDPAKSGDASLGTAGQGSQ</sequence>
<keyword evidence="3" id="KW-1185">Reference proteome</keyword>
<evidence type="ECO:0000313" key="2">
    <source>
        <dbReference type="EMBL" id="TVT98120.1"/>
    </source>
</evidence>
<feature type="compositionally biased region" description="Low complexity" evidence="1">
    <location>
        <begin position="51"/>
        <end position="63"/>
    </location>
</feature>